<dbReference type="InterPro" id="IPR026444">
    <property type="entry name" value="Secre_tail"/>
</dbReference>
<feature type="domain" description="Secretion system C-terminal sorting" evidence="2">
    <location>
        <begin position="738"/>
        <end position="813"/>
    </location>
</feature>
<gene>
    <name evidence="3" type="ORF">BC624_101224</name>
    <name evidence="4" type="ORF">SAMN05443373_101224</name>
</gene>
<evidence type="ECO:0000313" key="3">
    <source>
        <dbReference type="EMBL" id="PRZ27940.1"/>
    </source>
</evidence>
<dbReference type="Pfam" id="PF18962">
    <property type="entry name" value="Por_Secre_tail"/>
    <property type="match status" value="1"/>
</dbReference>
<proteinExistence type="predicted"/>
<reference evidence="4" key="2">
    <citation type="submission" date="2016-11" db="EMBL/GenBank/DDBJ databases">
        <authorList>
            <person name="Jaros S."/>
            <person name="Januszkiewicz K."/>
            <person name="Wedrychowicz H."/>
        </authorList>
    </citation>
    <scope>NUCLEOTIDE SEQUENCE [LARGE SCALE GENOMIC DNA]</scope>
    <source>
        <strain evidence="4">DSM 19729</strain>
    </source>
</reference>
<dbReference type="InterPro" id="IPR013783">
    <property type="entry name" value="Ig-like_fold"/>
</dbReference>
<evidence type="ECO:0000256" key="1">
    <source>
        <dbReference type="ARBA" id="ARBA00022729"/>
    </source>
</evidence>
<organism evidence="4 5">
    <name type="scientific">Flavobacterium granuli</name>
    <dbReference type="NCBI Taxonomy" id="280093"/>
    <lineage>
        <taxon>Bacteria</taxon>
        <taxon>Pseudomonadati</taxon>
        <taxon>Bacteroidota</taxon>
        <taxon>Flavobacteriia</taxon>
        <taxon>Flavobacteriales</taxon>
        <taxon>Flavobacteriaceae</taxon>
        <taxon>Flavobacterium</taxon>
    </lineage>
</organism>
<dbReference type="STRING" id="280093.SAMN05443373_101224"/>
<dbReference type="AlphaFoldDB" id="A0A1M5IF90"/>
<dbReference type="EMBL" id="FQWO01000001">
    <property type="protein sequence ID" value="SHG26931.1"/>
    <property type="molecule type" value="Genomic_DNA"/>
</dbReference>
<keyword evidence="6" id="KW-1185">Reference proteome</keyword>
<reference evidence="5" key="1">
    <citation type="submission" date="2016-11" db="EMBL/GenBank/DDBJ databases">
        <authorList>
            <person name="Varghese N."/>
            <person name="Submissions S."/>
        </authorList>
    </citation>
    <scope>NUCLEOTIDE SEQUENCE [LARGE SCALE GENOMIC DNA]</scope>
    <source>
        <strain evidence="5">DSM 19729</strain>
    </source>
</reference>
<name>A0A1M5IF90_9FLAO</name>
<sequence length="817" mass="86245">MENFTISNFFDVLLRKVICPFLKKDSIFNLGLLIPHLSNLISRFQNQNFAQSYSHNNILKSSKESSSLWFKNLLILLLICFLSFSSQMYGQFANVNPPFGGFAIDGGLRANTPTSPSPFAFNQGDWYPGAGGTGGSVFDESGVPIGPATAQTSGRVDTEEPFGSNDDIFTNGSKFNDYVSALRWFDNSAPDKNDIDNALYHVSRDSGNNQWIFISGDRKSTNGTSYIDFELLQGTIVQNNDGTFTGVPLAGKSNGGGRTKDDIIISMEYTNGGTKPNVYIYQWMLSGTKWSYELVTLADLGTNAFAETNRAGAELNVPYSAFGSNSYQQYAFVEAAVNVTYLLNQVLGGASCSGLTIKTLWVKTKASAAPTAALKDFITPISVDFNFGSTEITGIGPFCADDTTAYLLSAEPSGGTFSGLGVSGTGPYYFTPSSAGAGTHEISYTSSDGSCTGSINIVVYANPTVTVNSPTKCASDSAVTITATPSPTGSYNYAWTVPAGVTPPGNVASFSSSIAGVYSVIITNPTTSCTGSGSGTLTVNSNPTVTVNSPTKCASDPAVTITATPSPAGSYNYAWTVPVGATAPGNVASFTSSVAGTYSVIITNPSTTCTGSGSGILTVNANPSPPNVTYNPPACDETTFSITVSGVISGATYTVKDKDGNTVPGLSPSSPHIALNTNNIIFNNFPAGSGYQVSVSASGCGSLPEICPAPSLLKITETAVSKELSTNKTTKKASFEAYPVPFKDQLTIKYNFDYVSDVKIEVFDTQGVRVFSKTDTNSYLNKEITLDLHTNKAKEQIYIVKLTTDRGTSTKKVMSSQ</sequence>
<protein>
    <submittedName>
        <fullName evidence="4">Por secretion system C-terminal sorting domain-containing protein</fullName>
    </submittedName>
    <submittedName>
        <fullName evidence="3">Secreted protein (Por secretion system target)</fullName>
    </submittedName>
</protein>
<evidence type="ECO:0000313" key="4">
    <source>
        <dbReference type="EMBL" id="SHG26931.1"/>
    </source>
</evidence>
<accession>A0A1M5IF90</accession>
<evidence type="ECO:0000313" key="5">
    <source>
        <dbReference type="Proteomes" id="UP000184384"/>
    </source>
</evidence>
<dbReference type="EMBL" id="PVUB01000001">
    <property type="protein sequence ID" value="PRZ27940.1"/>
    <property type="molecule type" value="Genomic_DNA"/>
</dbReference>
<dbReference type="Proteomes" id="UP000184384">
    <property type="component" value="Unassembled WGS sequence"/>
</dbReference>
<dbReference type="Proteomes" id="UP000237771">
    <property type="component" value="Unassembled WGS sequence"/>
</dbReference>
<dbReference type="Gene3D" id="2.60.40.10">
    <property type="entry name" value="Immunoglobulins"/>
    <property type="match status" value="2"/>
</dbReference>
<evidence type="ECO:0000259" key="2">
    <source>
        <dbReference type="Pfam" id="PF18962"/>
    </source>
</evidence>
<evidence type="ECO:0000313" key="6">
    <source>
        <dbReference type="Proteomes" id="UP000237771"/>
    </source>
</evidence>
<dbReference type="NCBIfam" id="TIGR04183">
    <property type="entry name" value="Por_Secre_tail"/>
    <property type="match status" value="1"/>
</dbReference>
<reference evidence="3 6" key="3">
    <citation type="submission" date="2018-03" db="EMBL/GenBank/DDBJ databases">
        <title>Genomic Encyclopedia of Archaeal and Bacterial Type Strains, Phase II (KMG-II): from individual species to whole genera.</title>
        <authorList>
            <person name="Goeker M."/>
        </authorList>
    </citation>
    <scope>NUCLEOTIDE SEQUENCE [LARGE SCALE GENOMIC DNA]</scope>
    <source>
        <strain evidence="3 6">DSM 17797</strain>
    </source>
</reference>
<keyword evidence="1" id="KW-0732">Signal</keyword>